<feature type="domain" description="SEA" evidence="16">
    <location>
        <begin position="6483"/>
        <end position="6595"/>
    </location>
</feature>
<feature type="compositionally biased region" description="Low complexity" evidence="14">
    <location>
        <begin position="5936"/>
        <end position="5950"/>
    </location>
</feature>
<feature type="domain" description="EGF-like" evidence="17">
    <location>
        <begin position="5633"/>
        <end position="5671"/>
    </location>
</feature>
<dbReference type="InterPro" id="IPR018097">
    <property type="entry name" value="EGF_Ca-bd_CS"/>
</dbReference>
<feature type="domain" description="SEA" evidence="16">
    <location>
        <begin position="833"/>
        <end position="952"/>
    </location>
</feature>
<feature type="domain" description="SEA" evidence="16">
    <location>
        <begin position="507"/>
        <end position="615"/>
    </location>
</feature>
<evidence type="ECO:0000256" key="15">
    <source>
        <dbReference type="SAM" id="Phobius"/>
    </source>
</evidence>
<feature type="region of interest" description="Disordered" evidence="14">
    <location>
        <begin position="6814"/>
        <end position="6841"/>
    </location>
</feature>
<feature type="compositionally biased region" description="Polar residues" evidence="14">
    <location>
        <begin position="5951"/>
        <end position="5965"/>
    </location>
</feature>
<dbReference type="SMART" id="SM00181">
    <property type="entry name" value="EGF"/>
    <property type="match status" value="6"/>
</dbReference>
<evidence type="ECO:0000256" key="3">
    <source>
        <dbReference type="ARBA" id="ARBA00004593"/>
    </source>
</evidence>
<feature type="domain" description="SEA" evidence="16">
    <location>
        <begin position="3488"/>
        <end position="3599"/>
    </location>
</feature>
<evidence type="ECO:0000256" key="10">
    <source>
        <dbReference type="ARBA" id="ARBA00023157"/>
    </source>
</evidence>
<keyword evidence="15" id="KW-1133">Transmembrane helix</keyword>
<feature type="domain" description="SEA" evidence="16">
    <location>
        <begin position="4138"/>
        <end position="4247"/>
    </location>
</feature>
<dbReference type="SUPFAM" id="SSF57184">
    <property type="entry name" value="Growth factor receptor domain"/>
    <property type="match status" value="2"/>
</dbReference>
<feature type="domain" description="SEA" evidence="16">
    <location>
        <begin position="3273"/>
        <end position="3382"/>
    </location>
</feature>
<keyword evidence="8" id="KW-0732">Signal</keyword>
<dbReference type="Gene3D" id="2.30.30.140">
    <property type="match status" value="1"/>
</dbReference>
<evidence type="ECO:0000313" key="19">
    <source>
        <dbReference type="Proteomes" id="UP000838412"/>
    </source>
</evidence>
<dbReference type="GO" id="GO:0001917">
    <property type="term" value="C:photoreceptor inner segment"/>
    <property type="evidence" value="ECO:0007669"/>
    <property type="project" value="UniProtKB-SubCell"/>
</dbReference>
<dbReference type="CDD" id="cd05835">
    <property type="entry name" value="PWWP_DNMT3"/>
    <property type="match status" value="1"/>
</dbReference>
<proteinExistence type="predicted"/>
<dbReference type="PROSITE" id="PS01187">
    <property type="entry name" value="EGF_CA"/>
    <property type="match status" value="4"/>
</dbReference>
<feature type="domain" description="SEA" evidence="16">
    <location>
        <begin position="2452"/>
        <end position="2561"/>
    </location>
</feature>
<dbReference type="SUPFAM" id="SSF82671">
    <property type="entry name" value="SEA domain"/>
    <property type="match status" value="2"/>
</dbReference>
<feature type="domain" description="SEA" evidence="16">
    <location>
        <begin position="4462"/>
        <end position="4571"/>
    </location>
</feature>
<dbReference type="CDD" id="cd00054">
    <property type="entry name" value="EGF_CA"/>
    <property type="match status" value="4"/>
</dbReference>
<feature type="domain" description="SEA" evidence="16">
    <location>
        <begin position="1802"/>
        <end position="1924"/>
    </location>
</feature>
<feature type="region of interest" description="Disordered" evidence="14">
    <location>
        <begin position="6057"/>
        <end position="6150"/>
    </location>
</feature>
<feature type="domain" description="SEA" evidence="16">
    <location>
        <begin position="2018"/>
        <end position="2132"/>
    </location>
</feature>
<evidence type="ECO:0000256" key="1">
    <source>
        <dbReference type="ARBA" id="ARBA00004437"/>
    </source>
</evidence>
<feature type="disulfide bond" evidence="13">
    <location>
        <begin position="5599"/>
        <end position="5609"/>
    </location>
</feature>
<feature type="transmembrane region" description="Helical" evidence="15">
    <location>
        <begin position="6643"/>
        <end position="6664"/>
    </location>
</feature>
<dbReference type="SUPFAM" id="SSF63748">
    <property type="entry name" value="Tudor/PWWP/MBT"/>
    <property type="match status" value="1"/>
</dbReference>
<feature type="domain" description="EGF-like" evidence="17">
    <location>
        <begin position="5783"/>
        <end position="5822"/>
    </location>
</feature>
<keyword evidence="5" id="KW-0272">Extracellular matrix</keyword>
<dbReference type="PROSITE" id="PS50024">
    <property type="entry name" value="SEA"/>
    <property type="match status" value="19"/>
</dbReference>
<feature type="compositionally biased region" description="Low complexity" evidence="14">
    <location>
        <begin position="5915"/>
        <end position="5928"/>
    </location>
</feature>
<dbReference type="GO" id="GO:0007601">
    <property type="term" value="P:visual perception"/>
    <property type="evidence" value="ECO:0007669"/>
    <property type="project" value="InterPro"/>
</dbReference>
<comment type="caution">
    <text evidence="13">Lacks conserved residue(s) required for the propagation of feature annotation.</text>
</comment>
<feature type="compositionally biased region" description="Polar residues" evidence="14">
    <location>
        <begin position="5891"/>
        <end position="5901"/>
    </location>
</feature>
<sequence length="6852" mass="729022">MFVTVPGLQKVEVAGFSRGLFYNRENNLVVAKIRVIATHYAISMAQTRFIQLVTTGKVGQLTFNSSNVIIKRDVVLSSTTSMTIGSYTWVQNLSVRTSLQYIQLKQQIEEQLTIQLVTVTGFQTLQVVDIKQGVNNTVVVVLAVYGAGYATNMLQSAFQTAVQSGQLGTVNVVKQSAVVKTDVVMSSTVSVTLTQSWSNAYANSTTQAFGTLRNTVAQQFTEQLGGTQGFQQVTVSSFEKSGNTVRVVIRLLSTSYRASSEVQTSLLSAVNQGKIGSISVNQTVAVAIKQNVAQSVTSSMTLTRPWTPDLLNVNSMTYKTLKIQIEQSIRESLLQTVGFQAVSVARFKQTSDQKIQVILRIMAVEYAVAQAQQTVQAVVQTGQIGNIAVDANSATVTQDVTVSNTAQMTLTQAWSANLTSTTSATYVSLKNQVETTVAQQFANVVGFQRVVVSNFVRQSGSVAVVVRIVMADYSSTEVQQAFTAAVRTGQMGTLAVNSTSAVVKKDVTVTRSASMTITKPWSAEYVNMTSTVYKAFRTQVEQQLLTVLLSVVGVQGVRVASIKESSGNIEVLVRLVLADYASKGAQTSFQTVVSSGKIGTLTVDPASAVVKKDVSITSTASMTLTQPWSADLMNPSAPQYVTLKKQVEQAFSESLIVVLGFQRVALHKFVRTESNKTQVVLRIITADYSAADVSRRFEVIAQEREVGPRAFTVKNATTTNFKRDASISSTTSAVLTQSWSVQLINKTSQEYRSLTQQLEDEISIILVQNVGFKRVNVKEYKQSSDGKVEVTTRVTIAPYALLETQSSFLEATKTGQLGTIQVLNTSVTIVEDVSQSATSSMVLTEEWNPQLQNTDSVVYKELKTKIEQTLLVNLLQTPGFQNVEVANFMKTESNQTQVVVRIISTADTLKETQQNFVSLVEKNQLKGVTVSTTSATTRRDVASSTSAFLTLSEQTWTTDLLNTSSSVFVTLKERVEDGLTEQIANTLGVQRIAVTGFHEEKGKTVVDVKIIKADYATEEVRQAFAAVVQSGSILGLAVNRTTAMIENDVITSSTASLVLKTEKWTANLTDEKSPQFGALASKVEEQIRTVLVPTVGFLEANIVQFRQSDTNVEAIVAILKSDYATNEVRTAFTTAVSDGTVGTLQVNSSTVGYKTDVGITSTVSLVVKQEWNEDLANVSSVAYKNLEKRVEKGFFQALITTVGFQRVEVSRFAREMNQTRAKIRVLSADYATAKVQATVLEVASTGQVGTLPVDPASVEIKRDVSTTTTASFVLSQNFNPKLTNKTTEYQVLKKKVELELLEVLVDQDIGFKQVDVSEIKQGVAGKTEVVLRIMVAPYALSTIETSFVNAISSGQLVTLPVEKFSATFTKDVSVSSTATMTVTQSWSNELQDKTSKAYKDLQIRVEQEMTEKLVQTVGFHTIRVVNFKKTEANQVQVTVRIVAAGYSLTQAQQAFVRLVQTGRVVTIPVMSTSATVRKDVTKSRTAQMTLTKKWSAELTNMTSVVSTTLSKEVEEALRVELSATPGFQRIVIVDFKNSSTSTVVVTTRLMTASYAVKNIQNVFESSVSSGKIGTVTVQPQSAVVTEDVSTSATVSMSVPVTWSVDFQNKSSQAYQDLKVKIEQNVNEKLLTTAGLSGIEVTQLKQTQSGKVEVILRVVAAQYALTQVQQNFVTLVQTGRIGTLNAISSSAIIKKDVTLSKTAEMTVSQVWSAELTNTSSKAFTMLKTQVQEAVTSELVDTIGFQRVDVTTFKQGTSNTTVAVMRMIVAAYASKAVETSFQQVVSTGQVGTLRLNSTSATIITDVSVSSTMIMSVAQNWTMDLVNKTTEAYTVLVRKIEQEMNIELGNTVGFQRVVVTKFTKSSNNTVVTEVRMITAAYAVNAVENVFVQAVSTGQVQGIAVDKASANIVRDVSVSSQVTMTMNQTWSQEYLNTTTAVYKQLKTKIEETMTKTLLTTVGFQGLQVVEFKRTESNNIRVVVNMVTAQYAQTVSQQAFVNAVTTGQIADLAVVKTSAAIQKVVTTSQTAQVTVNQPWSSELMNKTTKTFITLQKQVENGISVELGNTIGFQRAMVVNFKQSSSNTIIVTTRLIAASYATGSVQSAFVSTVTNGQINQIVVDKASAKIVKDVSTSSSVTMTLNQSWSANFTNVKSVTYQQLKAKIEESITTKMLTTFGVQGVQVAGFKQTVSSQIQVILRIVAAQYAQSAAQQMFVTVVQTGQIDGLSVITTSAVVQKDVTVSQTAQMTLTKTWSADLVNMTSASSVELKTQLQESLSVVFGNTVGFQRVSVVEFKQSSSNTVAVITRIVVASYATTPVQTIFVTTVKSGRIGVISVNTASVVVKQDVSTSSTVTMTVKQAWSTDLMNVTTTSYQTLKTKVEEAMTEKLLMTVGFQGLEVAEFRRTESNTTQVIVRIVTAQYAATATQNAFVTVVTTNQVTGLAIDNTSAVIQNDVTVSQTAQMTLTQQWSVDLVNKTSVTFTTLQTQLQESLSVEFGTVVGFQRADVVQFSQSATNTTVVVVRMIVTSYAAPAVQTNFVTTVSSGQLGGISVTANSATVKKDVSVSSSLSLAVTQAWSADLQDTTSVAYKQLKTQVEETMTLQLLETVGFQGLQVAEFRRTESNTIQVVVRIVTAQYAATATQNAFVTVVTKGQVVGLAVDNTSAVVQKDGFQRAIVVGFTKSSTNTIVVTIRMIMASYAAKPVQTTVERTVQSGQLGGISVNPAVAVTVKQDVSVSSSLSLAVKNTWSADLQTTTSVAYKQLKTQVEESMTLQLLETVGFQGLQVAEFRRTESNTIQVIVRIVTAQYAATATQQAFVTVVTSGQVTGLSVDNTSAVVQKDVTVSQTAQMTLTQTFSADLVNKTSVTFMKLQTQMQEALTVQFGTTVGFQRVNVVEFTKSSTNTVVVVVRMVMASYAAGPVQTTLVQTVKSGQIGTISVNSNVTATVKKDVSVSSSLSLAVKQAWSADLQDTTSVAYKKLKTQVEETMTLQLLETVGFQGLQVAEFKRTESNTIQVIVRIVTAQYAATATQQAFVTAVTSGQVTGLSVDNTSAVVQNDVTVSQTAQMTLTQAFSADLVNKTSKTFITLQTQLQEALTVQFGTTVGFQRVNIVEFTKSSTNTVVVVVRMVMASYAAGPVQTALVQTVASGQIGTISVNSNVTATVKKDVSVSSSLSLAVTQVWSADLQDTTSVAYKQLKTQVEESMTVQLLNTVGFQGLQVAEFRRTKTNTIEVIVRIVTAQYAATATQQAFVTVVTSGQVTGLKVDNTSAVVQNDVTVSQTAQMTLTQRFSADLANKTSKAFVTLQTQLQESLSIQFGNTVGFQRVVVVEFAKSSTNTVVVVVRVVVASYAASDVQNTFVQTVTSGQLGGISINSNVTATVKKDVTLSSSAVMTLTQSWSADLKDKTSVAYRQLQTKIEESLTLQLLQTVGFQGLQVTQFKQTQSNRVEVVIVIAAAEYAVKQTQQSFVTMVRSGNVGSLSVDASSVVVKNDIVVSQTAQMTLSQTFTPALVNKESAVFIALQTKLQDAISVQMGNTLGFQRVVVVEFQNSTSNSVVVVMRMVMASYAAKTVQTLYQASVSAGQIGGISVVPGSSTVTKDVVASASVSMTMAQSWSADLLNVTSQTYQQLTIQIEEVISQILVKILGAQAAKVGQFKRTKSGQVEVVLRLAATDYAIKTAQQSVITQVRTGNLGGLAVVNTSAVIKKDVTVSQTAQMTLTQAWSADLQNTSSQAYITLVQTVQESLSVQLGNTLGFQRVVVVEFKQSSTNTVVVVTRLVVASYAASNVQASFAQAVSSGEISGLAVNSTSAVVTKDVSVSSSVTMTVAQAWSAQLQDQSSQNFTTLKNKLEEELTRKMATITGFQGVQVAQFKRSESGQVQAIVRVAAADHAIAQAQQTFVTVVQSGTIAGVSVDASSANIQKTVTTSQTAQMTLTQAWSADLQNTTSVAFTTLQTKLQESLSVELGNTLGFQRVVVTEFKKSSSNTVIVVMRLVVATYASSAVQNTFTEAVSIGQIGTITVDSTSAAVTKDVSTSSSVSMTVNQAWSAQLLNTSSTEYVTFKTRTEQALTKSMLNVVGFSGLEVGQLKQSSSGKVLVKLRIVAAEYALAQAQQSFVTVVQSGNVEGISVDTASAVIQKDVTTSQTAEVTLTQAYSADLQNTTSVAFTTLQQKVQDDLSVELGNTVGFQRAVVVEFKQSSTNTVVAVTRLVVATYAASAAQSAFVKTVSSGQIGTIAVNATSATVSKDVSASSTMSMTVTQPFSADLLNSSSTAYQALVVKIEKSMTSTLLTTVGFQAFEVARFKKTSSGQVEVVVRVVAAEYALAAAQQSFVTVVKTGSVAGLSLDTTSAVVKKTVTASQTAQMTLTQAWSADLQQTSSATFTTLQTTVQEALTVELGNTVGFQSVNVVSFKESSTSTVTAVVRMIVVSYATTSVQNSFTQVVSSGQVGTITVNKTSAVVKKDVGLSTTVSMTVTQAWSTDLQNTTSQAFITLQTNIQQAMTKSLQATTGFQAVQVSQFKQTQSGKVQVILRIVAAEYALTTAQESFTTVVQTGSVAGVSVDASSAVVQKDVTVSRTLQMTIKQAFTAALQDTSSEAFVTLKTQVQDAVTEEMSATVGFQRAVVAEFKQDSSSTVAVIRTVMASYASNEVQNAFVTVVKSGQVGNLVVDANSATIKQDVTVTRTASVTLNQVWSATLLNKSSTEFKTLQTQTETQMTSVLLVIVGIQGVTVSEFKDSSSKAEAVVRLVVADYASKDSQTSFANVVKTGTIGTISVDPTSAVIKKDVSITSTTSMTLTQSFTADLTNTTSAAFIALKTKVEQSISETLIQTVGFQRVEIVEFVRTESGQVQAKVRIVVADFATNTVQTAFTTAVKTGSVGALTVDPTSVVVEKDVSTTSTISMKMTSVTWNAALLNTSSTTFSSLKLDVEESLLLVMVSVVGFQRVEVAEFKQSSGNVEVVLRMMVTSYASAGVSTSFTQVVATGNIGTITVDPTSALVTKDVNVATKVAMTVTQTWNQQLTNTSSTVYTQLKTQLETSLQQTFLTIVGFQRVEIQEFKKVGSNIQVIIILVVAQYATTSVSTSFSSVVSSGTIGTITVDVNSATEEKVVPVTRSTTVSLTETWNAALLDSSSTQSKTLKTKVENSFFEVFVFITGFQRVTVVEFKESSGVVSVVLRISLSFAASSSFVTTIKTAVSSGKIAAVSVNPASLQLAVDQRVVQQATFKLTQPWSANLLVVTSTEFITLKKTVETQFFQTFVNINGFQSVTVKEFQESSGTVTVIFYIIVAEFATTTVSTTFTTAVQSGTVGTLTVVTTSAAVTVPVERTIYGNIVVSNSYDCNLVDMTSSNYTGFVSQFTTNAPQALPLIPGFKSFEALWLGTWRDGGILVNIKLNVSEATTKDDVQQWLKTISEGGDFGDLKLKVAYGAAASEAELPQPAQADFQLLNLTLSTASPKQIHPAGVVKTKFDFFIKNLGNVDVGVTPNGFATFKAYLTNNAELESATVKSNATGVSVPVSSEALLHVGVQKKGTEQIGMMNVVAPLEVPASNCAAFTHVCINAVTADVPAFFDYQPCNNDVCYELKAVGAGGGLEKNCPRITGVCSPACDTHATCHRESGSPTCECDHGYTGNGQTCTDINECSTNPCDASANQVCKNLEGSFECTCNPGYKLKDGVCVATSQFRSNVRFTSLTYTADLANPTSTVYINTVRTVVITVTKVFKLSTVRSSFVGVTVLGFSPGSVKADVSLDVASDANLTPSDMSGAFQNGSAALNDSSLGLDTSSTVTDFNECANGTDNDCSPYANCNNTVGGFSCSCLDGFLDNSTDSTRPGRICVNITKPSAAPPTTAFTVPPTASMRPPNATAPPTAAPTASVSAPSIPASLLRGPSTGLPTIRPTTAGTQQATAVPPSLSLSPGIKPTAPLTAAPTVAPTGSLGLQPSTAAVAPTAASPGAGQTTAPGVQPTASVQPTGPVVQPTASVQPTAPVVQPTASVQPTAPVVKPTGSIQPSAPAVQPSASVQPTAPVVKPTGSIQPSAPVVQPTASVQPTVVVAQPTASVQPTVPVVKPTGSQELQPSPSAGAPGETQSTAPVAPSASAGQATADPSAGLQGTAVPSASAGTDAQLTPSVQPTAPVVQPSASEVQPTAPDAQLTPTVKPTATDAHLTPTVEATDVQLTDSVQPTAPVVQPSAPEVQPTATDAQLTPTVKATDAQVTDSIQPTAPAVQPTASVAPSVAASASPAPTTAGPTGTLPPGTAVVEAGTVKVNSRSPNTFSPAESVTMQFDYTFENKGNTDIPASNTTNAVLKVYLTNNAQFESATIKSPPSPVTLSAFDSALTRQGIKQGASFRALDATATVSVPEANCASFTHLCTVVTYAGLSSAYADKADTCLPLGSGSNQAGVLDCNKVTQTTCSGCASNAVCASVSGTAKCVCKGGFTGDGTTCTDVNECTSGSPCSSLANSRCVNTVGSYECQCVPRYYKNRRECKATETYQVEVTFTAYNYTSGLANSDSTEYKQLEYTYSEEMSNVYLTSTLKDSFHGLRVLNFRSGSVIGTHAANLASNSGQSTSSIKNAVNSAIGSTAGTPLNMQASVKVADYNECAKASDHDCHEKADCVNTMGSFTCKCKTGYEDRNPSTPGKDCYDAARLAIIIGGVIGGLLALLLLACLFHQCIKNRRGKKSVDLKSVDSGAGSLVWARQDPRTFWWPGEVVPGKDGDNSLWVKWLGINTFSPVDSVEVDKFQSLNQHFSAKAHSSLRSYRAGIDEVKRKSMPSSDPEQAPPYNGHYTEAQPEKPALSPQYKSLIVPYYQDLQPQYAQQQEVSQVLARPPRPSVKEPPKYSSGFKGKDEYQEISFKLK</sequence>
<feature type="domain" description="EGF-like" evidence="17">
    <location>
        <begin position="6592"/>
        <end position="6631"/>
    </location>
</feature>
<feature type="domain" description="SEA" evidence="16">
    <location>
        <begin position="3706"/>
        <end position="3815"/>
    </location>
</feature>
<feature type="domain" description="SEA" evidence="16">
    <location>
        <begin position="3920"/>
        <end position="4031"/>
    </location>
</feature>
<feature type="domain" description="EGF-like" evidence="17">
    <location>
        <begin position="6441"/>
        <end position="6482"/>
    </location>
</feature>
<feature type="domain" description="SEA" evidence="16">
    <location>
        <begin position="4782"/>
        <end position="4893"/>
    </location>
</feature>
<evidence type="ECO:0000259" key="17">
    <source>
        <dbReference type="PROSITE" id="PS50026"/>
    </source>
</evidence>
<dbReference type="GO" id="GO:0001750">
    <property type="term" value="C:photoreceptor outer segment"/>
    <property type="evidence" value="ECO:0007669"/>
    <property type="project" value="UniProtKB-SubCell"/>
</dbReference>
<dbReference type="GO" id="GO:0033165">
    <property type="term" value="C:interphotoreceptor matrix"/>
    <property type="evidence" value="ECO:0007669"/>
    <property type="project" value="UniProtKB-SubCell"/>
</dbReference>
<dbReference type="InterPro" id="IPR001881">
    <property type="entry name" value="EGF-like_Ca-bd_dom"/>
</dbReference>
<feature type="domain" description="SEA" evidence="16">
    <location>
        <begin position="5214"/>
        <end position="5322"/>
    </location>
</feature>
<dbReference type="PROSITE" id="PS50026">
    <property type="entry name" value="EGF_3"/>
    <property type="match status" value="5"/>
</dbReference>
<evidence type="ECO:0000256" key="7">
    <source>
        <dbReference type="ARBA" id="ARBA00022674"/>
    </source>
</evidence>
<dbReference type="SMART" id="SM00200">
    <property type="entry name" value="SEA"/>
    <property type="match status" value="27"/>
</dbReference>
<evidence type="ECO:0000259" key="16">
    <source>
        <dbReference type="PROSITE" id="PS50024"/>
    </source>
</evidence>
<feature type="compositionally biased region" description="Low complexity" evidence="14">
    <location>
        <begin position="5838"/>
        <end position="5878"/>
    </location>
</feature>
<accession>A0A8J9Z712</accession>
<reference evidence="18" key="1">
    <citation type="submission" date="2022-01" db="EMBL/GenBank/DDBJ databases">
        <authorList>
            <person name="Braso-Vives M."/>
        </authorList>
    </citation>
    <scope>NUCLEOTIDE SEQUENCE</scope>
</reference>
<organism evidence="18 19">
    <name type="scientific">Branchiostoma lanceolatum</name>
    <name type="common">Common lancelet</name>
    <name type="synonym">Amphioxus lanceolatum</name>
    <dbReference type="NCBI Taxonomy" id="7740"/>
    <lineage>
        <taxon>Eukaryota</taxon>
        <taxon>Metazoa</taxon>
        <taxon>Chordata</taxon>
        <taxon>Cephalochordata</taxon>
        <taxon>Leptocardii</taxon>
        <taxon>Amphioxiformes</taxon>
        <taxon>Branchiostomatidae</taxon>
        <taxon>Branchiostoma</taxon>
    </lineage>
</organism>
<feature type="domain" description="EGF-like" evidence="17">
    <location>
        <begin position="5595"/>
        <end position="5632"/>
    </location>
</feature>
<dbReference type="FunFam" id="2.10.25.10:FF:000038">
    <property type="entry name" value="Fibrillin 2"/>
    <property type="match status" value="1"/>
</dbReference>
<gene>
    <name evidence="18" type="primary">TECTA</name>
    <name evidence="18" type="ORF">BLAG_LOCUS9642</name>
</gene>
<evidence type="ECO:0000256" key="4">
    <source>
        <dbReference type="ARBA" id="ARBA00022525"/>
    </source>
</evidence>
<feature type="domain" description="SEA" evidence="16">
    <location>
        <begin position="3056"/>
        <end position="3172"/>
    </location>
</feature>
<dbReference type="InterPro" id="IPR000742">
    <property type="entry name" value="EGF"/>
</dbReference>
<feature type="domain" description="SEA" evidence="16">
    <location>
        <begin position="1480"/>
        <end position="1589"/>
    </location>
</feature>
<name>A0A8J9Z712_BRALA</name>
<evidence type="ECO:0000313" key="18">
    <source>
        <dbReference type="EMBL" id="CAH1248262.1"/>
    </source>
</evidence>
<evidence type="ECO:0000256" key="12">
    <source>
        <dbReference type="ARBA" id="ARBA00023273"/>
    </source>
</evidence>
<protein>
    <submittedName>
        <fullName evidence="18">TECTA protein</fullName>
    </submittedName>
</protein>
<feature type="domain" description="SEA" evidence="16">
    <location>
        <begin position="1049"/>
        <end position="1162"/>
    </location>
</feature>
<keyword evidence="7" id="KW-0358">Heparin-binding</keyword>
<dbReference type="PANTHER" id="PTHR12199:SF5">
    <property type="entry name" value="MUCIN-2-LIKE ISOFORM X1"/>
    <property type="match status" value="1"/>
</dbReference>
<keyword evidence="10 13" id="KW-1015">Disulfide bond</keyword>
<evidence type="ECO:0000256" key="8">
    <source>
        <dbReference type="ARBA" id="ARBA00022729"/>
    </source>
</evidence>
<dbReference type="PROSITE" id="PS00010">
    <property type="entry name" value="ASX_HYDROXYL"/>
    <property type="match status" value="4"/>
</dbReference>
<keyword evidence="15" id="KW-0812">Transmembrane</keyword>
<dbReference type="Gene3D" id="2.10.25.10">
    <property type="entry name" value="Laminin"/>
    <property type="match status" value="6"/>
</dbReference>
<dbReference type="EMBL" id="OV696701">
    <property type="protein sequence ID" value="CAH1248262.1"/>
    <property type="molecule type" value="Genomic_DNA"/>
</dbReference>
<feature type="region of interest" description="Disordered" evidence="14">
    <location>
        <begin position="6761"/>
        <end position="6788"/>
    </location>
</feature>
<keyword evidence="12" id="KW-0966">Cell projection</keyword>
<evidence type="ECO:0000256" key="13">
    <source>
        <dbReference type="PROSITE-ProRule" id="PRU00076"/>
    </source>
</evidence>
<dbReference type="PROSITE" id="PS01186">
    <property type="entry name" value="EGF_2"/>
    <property type="match status" value="2"/>
</dbReference>
<comment type="subcellular location">
    <subcellularLocation>
        <location evidence="2">Cell projection</location>
        <location evidence="2">Cilium</location>
        <location evidence="2">Photoreceptor outer segment</location>
    </subcellularLocation>
    <subcellularLocation>
        <location evidence="1">Photoreceptor inner segment</location>
    </subcellularLocation>
    <subcellularLocation>
        <location evidence="3">Secreted</location>
        <location evidence="3">Extracellular space</location>
        <location evidence="3">Extracellular matrix</location>
        <location evidence="3">Interphotoreceptor matrix</location>
    </subcellularLocation>
</comment>
<dbReference type="InterPro" id="IPR049883">
    <property type="entry name" value="NOTCH1_EGF-like"/>
</dbReference>
<feature type="compositionally biased region" description="Polar residues" evidence="14">
    <location>
        <begin position="6108"/>
        <end position="6126"/>
    </location>
</feature>
<dbReference type="InterPro" id="IPR000082">
    <property type="entry name" value="SEA_dom"/>
</dbReference>
<dbReference type="Gene3D" id="3.30.70.960">
    <property type="entry name" value="SEA domain"/>
    <property type="match status" value="2"/>
</dbReference>
<dbReference type="GO" id="GO:0005509">
    <property type="term" value="F:calcium ion binding"/>
    <property type="evidence" value="ECO:0007669"/>
    <property type="project" value="InterPro"/>
</dbReference>
<dbReference type="InterPro" id="IPR009030">
    <property type="entry name" value="Growth_fac_rcpt_cys_sf"/>
</dbReference>
<evidence type="ECO:0000256" key="11">
    <source>
        <dbReference type="ARBA" id="ARBA00023180"/>
    </source>
</evidence>
<dbReference type="Proteomes" id="UP000838412">
    <property type="component" value="Chromosome 16"/>
</dbReference>
<evidence type="ECO:0000256" key="9">
    <source>
        <dbReference type="ARBA" id="ARBA00022737"/>
    </source>
</evidence>
<evidence type="ECO:0000256" key="5">
    <source>
        <dbReference type="ARBA" id="ARBA00022530"/>
    </source>
</evidence>
<feature type="domain" description="SEA" evidence="16">
    <location>
        <begin position="5674"/>
        <end position="5789"/>
    </location>
</feature>
<feature type="region of interest" description="Disordered" evidence="14">
    <location>
        <begin position="5838"/>
        <end position="6035"/>
    </location>
</feature>
<dbReference type="PANTHER" id="PTHR12199">
    <property type="entry name" value="INTERPHOTORECEPTOR MATRIX PROTEOGLYCAN"/>
    <property type="match status" value="1"/>
</dbReference>
<dbReference type="SMART" id="SM00179">
    <property type="entry name" value="EGF_CA"/>
    <property type="match status" value="6"/>
</dbReference>
<keyword evidence="15" id="KW-0472">Membrane</keyword>
<evidence type="ECO:0000256" key="6">
    <source>
        <dbReference type="ARBA" id="ARBA00022536"/>
    </source>
</evidence>
<evidence type="ECO:0000256" key="14">
    <source>
        <dbReference type="SAM" id="MobiDB-lite"/>
    </source>
</evidence>
<dbReference type="OrthoDB" id="10040649at2759"/>
<dbReference type="Pfam" id="PF07645">
    <property type="entry name" value="EGF_CA"/>
    <property type="match status" value="4"/>
</dbReference>
<feature type="disulfide bond" evidence="13">
    <location>
        <begin position="6451"/>
        <end position="6468"/>
    </location>
</feature>
<keyword evidence="4" id="KW-0964">Secreted</keyword>
<dbReference type="InterPro" id="IPR000152">
    <property type="entry name" value="EGF-type_Asp/Asn_hydroxyl_site"/>
</dbReference>
<dbReference type="GO" id="GO:0008201">
    <property type="term" value="F:heparin binding"/>
    <property type="evidence" value="ECO:0007669"/>
    <property type="project" value="UniProtKB-KW"/>
</dbReference>
<dbReference type="InterPro" id="IPR039861">
    <property type="entry name" value="IMPG"/>
</dbReference>
<keyword evidence="11" id="KW-0325">Glycoprotein</keyword>
<keyword evidence="9" id="KW-0677">Repeat</keyword>
<feature type="disulfide bond" evidence="13">
    <location>
        <begin position="5642"/>
        <end position="5659"/>
    </location>
</feature>
<keyword evidence="6 13" id="KW-0245">EGF-like domain</keyword>
<keyword evidence="19" id="KW-1185">Reference proteome</keyword>
<feature type="domain" description="SEA" evidence="16">
    <location>
        <begin position="292"/>
        <end position="401"/>
    </location>
</feature>
<dbReference type="InterPro" id="IPR036364">
    <property type="entry name" value="SEA_dom_sf"/>
</dbReference>
<dbReference type="CDD" id="cd00053">
    <property type="entry name" value="EGF"/>
    <property type="match status" value="2"/>
</dbReference>
<dbReference type="Pfam" id="PF01390">
    <property type="entry name" value="SEA"/>
    <property type="match status" value="3"/>
</dbReference>
<feature type="compositionally biased region" description="Polar residues" evidence="14">
    <location>
        <begin position="6064"/>
        <end position="6073"/>
    </location>
</feature>
<evidence type="ECO:0000256" key="2">
    <source>
        <dbReference type="ARBA" id="ARBA00004504"/>
    </source>
</evidence>